<organism evidence="1">
    <name type="scientific">Glycine max</name>
    <name type="common">Soybean</name>
    <name type="synonym">Glycine hispida</name>
    <dbReference type="NCBI Taxonomy" id="3847"/>
    <lineage>
        <taxon>Eukaryota</taxon>
        <taxon>Viridiplantae</taxon>
        <taxon>Streptophyta</taxon>
        <taxon>Embryophyta</taxon>
        <taxon>Tracheophyta</taxon>
        <taxon>Spermatophyta</taxon>
        <taxon>Magnoliopsida</taxon>
        <taxon>eudicotyledons</taxon>
        <taxon>Gunneridae</taxon>
        <taxon>Pentapetalae</taxon>
        <taxon>rosids</taxon>
        <taxon>fabids</taxon>
        <taxon>Fabales</taxon>
        <taxon>Fabaceae</taxon>
        <taxon>Papilionoideae</taxon>
        <taxon>50 kb inversion clade</taxon>
        <taxon>NPAAA clade</taxon>
        <taxon>indigoferoid/millettioid clade</taxon>
        <taxon>Phaseoleae</taxon>
        <taxon>Glycine</taxon>
        <taxon>Glycine subgen. Soja</taxon>
    </lineage>
</organism>
<dbReference type="AlphaFoldDB" id="A0A0R0F441"/>
<reference evidence="1 2" key="1">
    <citation type="journal article" date="2010" name="Nature">
        <title>Genome sequence of the palaeopolyploid soybean.</title>
        <authorList>
            <person name="Schmutz J."/>
            <person name="Cannon S.B."/>
            <person name="Schlueter J."/>
            <person name="Ma J."/>
            <person name="Mitros T."/>
            <person name="Nelson W."/>
            <person name="Hyten D.L."/>
            <person name="Song Q."/>
            <person name="Thelen J.J."/>
            <person name="Cheng J."/>
            <person name="Xu D."/>
            <person name="Hellsten U."/>
            <person name="May G.D."/>
            <person name="Yu Y."/>
            <person name="Sakurai T."/>
            <person name="Umezawa T."/>
            <person name="Bhattacharyya M.K."/>
            <person name="Sandhu D."/>
            <person name="Valliyodan B."/>
            <person name="Lindquist E."/>
            <person name="Peto M."/>
            <person name="Grant D."/>
            <person name="Shu S."/>
            <person name="Goodstein D."/>
            <person name="Barry K."/>
            <person name="Futrell-Griggs M."/>
            <person name="Abernathy B."/>
            <person name="Du J."/>
            <person name="Tian Z."/>
            <person name="Zhu L."/>
            <person name="Gill N."/>
            <person name="Joshi T."/>
            <person name="Libault M."/>
            <person name="Sethuraman A."/>
            <person name="Zhang X.-C."/>
            <person name="Shinozaki K."/>
            <person name="Nguyen H.T."/>
            <person name="Wing R.A."/>
            <person name="Cregan P."/>
            <person name="Specht J."/>
            <person name="Grimwood J."/>
            <person name="Rokhsar D."/>
            <person name="Stacey G."/>
            <person name="Shoemaker R.C."/>
            <person name="Jackson S.A."/>
        </authorList>
    </citation>
    <scope>NUCLEOTIDE SEQUENCE [LARGE SCALE GENOMIC DNA]</scope>
    <source>
        <strain evidence="2">cv. Williams 82</strain>
        <tissue evidence="1">Callus</tissue>
    </source>
</reference>
<reference evidence="2" key="2">
    <citation type="submission" date="2018-02" db="UniProtKB">
        <authorList>
            <consortium name="EnsemblPlants"/>
        </authorList>
    </citation>
    <scope>IDENTIFICATION</scope>
    <source>
        <strain evidence="2">Williams 82</strain>
    </source>
</reference>
<proteinExistence type="predicted"/>
<sequence length="96" mass="11038">MSFLANHMDDITGNHITLHTFFIFFPLAHPICLPKNDIQLPLAETIQNQSSSNTFIQILYATLQEKTDVDMTPHTVTHWLHKGQKRFPFLLHLAPS</sequence>
<dbReference type="InParanoid" id="A0A0R0F441"/>
<dbReference type="Proteomes" id="UP000008827">
    <property type="component" value="Chromosome 18"/>
</dbReference>
<dbReference type="EnsemblPlants" id="KRH01057">
    <property type="protein sequence ID" value="KRH01057"/>
    <property type="gene ID" value="GLYMA_18G251100"/>
</dbReference>
<accession>A0A0R0F441</accession>
<dbReference type="SMR" id="A0A0R0F441"/>
<protein>
    <submittedName>
        <fullName evidence="1 2">Uncharacterized protein</fullName>
    </submittedName>
</protein>
<reference evidence="1" key="3">
    <citation type="submission" date="2018-07" db="EMBL/GenBank/DDBJ databases">
        <title>WGS assembly of Glycine max.</title>
        <authorList>
            <person name="Schmutz J."/>
            <person name="Cannon S."/>
            <person name="Schlueter J."/>
            <person name="Ma J."/>
            <person name="Mitros T."/>
            <person name="Nelson W."/>
            <person name="Hyten D."/>
            <person name="Song Q."/>
            <person name="Thelen J."/>
            <person name="Cheng J."/>
            <person name="Xu D."/>
            <person name="Hellsten U."/>
            <person name="May G."/>
            <person name="Yu Y."/>
            <person name="Sakurai T."/>
            <person name="Umezawa T."/>
            <person name="Bhattacharyya M."/>
            <person name="Sandhu D."/>
            <person name="Valliyodan B."/>
            <person name="Lindquist E."/>
            <person name="Peto M."/>
            <person name="Grant D."/>
            <person name="Shu S."/>
            <person name="Goodstein D."/>
            <person name="Barry K."/>
            <person name="Futrell-Griggs M."/>
            <person name="Abernathy B."/>
            <person name="Du J."/>
            <person name="Tian Z."/>
            <person name="Zhu L."/>
            <person name="Gill N."/>
            <person name="Joshi T."/>
            <person name="Libault M."/>
            <person name="Sethuraman A."/>
            <person name="Zhang X."/>
            <person name="Shinozaki K."/>
            <person name="Nguyen H."/>
            <person name="Wing R."/>
            <person name="Cregan P."/>
            <person name="Specht J."/>
            <person name="Grimwood J."/>
            <person name="Rokhsar D."/>
            <person name="Stacey G."/>
            <person name="Shoemaker R."/>
            <person name="Jackson S."/>
        </authorList>
    </citation>
    <scope>NUCLEOTIDE SEQUENCE</scope>
    <source>
        <tissue evidence="1">Callus</tissue>
    </source>
</reference>
<dbReference type="Gramene" id="KRH01057">
    <property type="protein sequence ID" value="KRH01057"/>
    <property type="gene ID" value="GLYMA_18G251100"/>
</dbReference>
<evidence type="ECO:0000313" key="3">
    <source>
        <dbReference type="Proteomes" id="UP000008827"/>
    </source>
</evidence>
<evidence type="ECO:0000313" key="2">
    <source>
        <dbReference type="EnsemblPlants" id="KRH01057"/>
    </source>
</evidence>
<dbReference type="EMBL" id="CM000851">
    <property type="protein sequence ID" value="KRH01057.1"/>
    <property type="molecule type" value="Genomic_DNA"/>
</dbReference>
<keyword evidence="3" id="KW-1185">Reference proteome</keyword>
<gene>
    <name evidence="1" type="ORF">GLYMA_18G251100</name>
</gene>
<name>A0A0R0F441_SOYBN</name>
<evidence type="ECO:0000313" key="1">
    <source>
        <dbReference type="EMBL" id="KRH01057.1"/>
    </source>
</evidence>